<organism evidence="1 2">
    <name type="scientific">Gemmobacter lanyuensis</name>
    <dbReference type="NCBI Taxonomy" id="1054497"/>
    <lineage>
        <taxon>Bacteria</taxon>
        <taxon>Pseudomonadati</taxon>
        <taxon>Pseudomonadota</taxon>
        <taxon>Alphaproteobacteria</taxon>
        <taxon>Rhodobacterales</taxon>
        <taxon>Paracoccaceae</taxon>
        <taxon>Gemmobacter</taxon>
    </lineage>
</organism>
<accession>A0A918J4G7</accession>
<dbReference type="Proteomes" id="UP000628984">
    <property type="component" value="Unassembled WGS sequence"/>
</dbReference>
<sequence length="322" mass="34547">MTDKTIEMIIKEYALSDVPSQYVSSDEEPMTQRECAAAFGDQAVERSFATAWAGAQQRVGESLPRVHQVLPGLARGDLGLIAGGDGVGKTTLSLALAMNVAAGRDLFRLGANLYKQSVARKVVFLGLDESSDDYTRRVNTLLERAVYVEQPRPWLNRNLLVQTLPKGDASLMRIAETLSSLPAAGHNPDLIVLDSLSRINPGIDVENGKELGAAIHALAVVGQNIGASIILTQGMKASALKLNTKQHATAAMGSTALPDQCSWQLNLAPAAGPVVGLVRVHNTKSCQDRFRAMTVQMRAGGVTRYVPPLPRDSLGRFVPDRV</sequence>
<dbReference type="SUPFAM" id="SSF52540">
    <property type="entry name" value="P-loop containing nucleoside triphosphate hydrolases"/>
    <property type="match status" value="1"/>
</dbReference>
<dbReference type="Gene3D" id="3.40.50.300">
    <property type="entry name" value="P-loop containing nucleotide triphosphate hydrolases"/>
    <property type="match status" value="1"/>
</dbReference>
<evidence type="ECO:0008006" key="3">
    <source>
        <dbReference type="Google" id="ProtNLM"/>
    </source>
</evidence>
<reference evidence="1" key="2">
    <citation type="submission" date="2020-09" db="EMBL/GenBank/DDBJ databases">
        <authorList>
            <person name="Sun Q."/>
            <person name="Kim S."/>
        </authorList>
    </citation>
    <scope>NUCLEOTIDE SEQUENCE</scope>
    <source>
        <strain evidence="1">KCTC 23714</strain>
    </source>
</reference>
<evidence type="ECO:0000313" key="1">
    <source>
        <dbReference type="EMBL" id="GGW47662.1"/>
    </source>
</evidence>
<evidence type="ECO:0000313" key="2">
    <source>
        <dbReference type="Proteomes" id="UP000628984"/>
    </source>
</evidence>
<gene>
    <name evidence="1" type="ORF">GCM10011452_38690</name>
</gene>
<name>A0A918J4G7_9RHOB</name>
<dbReference type="AlphaFoldDB" id="A0A918J4G7"/>
<dbReference type="Pfam" id="PF13481">
    <property type="entry name" value="AAA_25"/>
    <property type="match status" value="1"/>
</dbReference>
<dbReference type="InterPro" id="IPR027417">
    <property type="entry name" value="P-loop_NTPase"/>
</dbReference>
<reference evidence="1" key="1">
    <citation type="journal article" date="2014" name="Int. J. Syst. Evol. Microbiol.">
        <title>Complete genome sequence of Corynebacterium casei LMG S-19264T (=DSM 44701T), isolated from a smear-ripened cheese.</title>
        <authorList>
            <consortium name="US DOE Joint Genome Institute (JGI-PGF)"/>
            <person name="Walter F."/>
            <person name="Albersmeier A."/>
            <person name="Kalinowski J."/>
            <person name="Ruckert C."/>
        </authorList>
    </citation>
    <scope>NUCLEOTIDE SEQUENCE</scope>
    <source>
        <strain evidence="1">KCTC 23714</strain>
    </source>
</reference>
<proteinExistence type="predicted"/>
<comment type="caution">
    <text evidence="1">The sequence shown here is derived from an EMBL/GenBank/DDBJ whole genome shotgun (WGS) entry which is preliminary data.</text>
</comment>
<dbReference type="EMBL" id="BMYQ01000038">
    <property type="protein sequence ID" value="GGW47662.1"/>
    <property type="molecule type" value="Genomic_DNA"/>
</dbReference>
<keyword evidence="2" id="KW-1185">Reference proteome</keyword>
<protein>
    <recommendedName>
        <fullName evidence="3">AAA+ ATPase domain-containing protein</fullName>
    </recommendedName>
</protein>
<dbReference type="RefSeq" id="WP_189635514.1">
    <property type="nucleotide sequence ID" value="NZ_BMYQ01000038.1"/>
</dbReference>